<proteinExistence type="predicted"/>
<feature type="transmembrane region" description="Helical" evidence="1">
    <location>
        <begin position="12"/>
        <end position="32"/>
    </location>
</feature>
<protein>
    <recommendedName>
        <fullName evidence="4">Toxin CptA</fullName>
    </recommendedName>
</protein>
<dbReference type="Proteomes" id="UP000242205">
    <property type="component" value="Chromosome"/>
</dbReference>
<reference evidence="2 3" key="1">
    <citation type="submission" date="2018-01" db="EMBL/GenBank/DDBJ databases">
        <authorList>
            <person name="Fu G.-Y."/>
        </authorList>
    </citation>
    <scope>NUCLEOTIDE SEQUENCE [LARGE SCALE GENOMIC DNA]</scope>
    <source>
        <strain evidence="2 3">SY39</strain>
    </source>
</reference>
<dbReference type="Pfam" id="PF07254">
    <property type="entry name" value="Cpta_toxin"/>
    <property type="match status" value="1"/>
</dbReference>
<name>A0A2I6S541_9RHOO</name>
<evidence type="ECO:0000313" key="3">
    <source>
        <dbReference type="Proteomes" id="UP000242205"/>
    </source>
</evidence>
<dbReference type="EMBL" id="CP025682">
    <property type="protein sequence ID" value="AUN94373.1"/>
    <property type="molecule type" value="Genomic_DNA"/>
</dbReference>
<keyword evidence="3" id="KW-1185">Reference proteome</keyword>
<keyword evidence="1" id="KW-0472">Membrane</keyword>
<organism evidence="2 3">
    <name type="scientific">Pseudazoarcus pumilus</name>
    <dbReference type="NCBI Taxonomy" id="2067960"/>
    <lineage>
        <taxon>Bacteria</taxon>
        <taxon>Pseudomonadati</taxon>
        <taxon>Pseudomonadota</taxon>
        <taxon>Betaproteobacteria</taxon>
        <taxon>Rhodocyclales</taxon>
        <taxon>Zoogloeaceae</taxon>
        <taxon>Pseudazoarcus</taxon>
    </lineage>
</organism>
<dbReference type="AlphaFoldDB" id="A0A2I6S541"/>
<accession>A0A2I6S541</accession>
<sequence>MRYPRALDASPSFRFVWLIAAIHLVAALSLIYLWRQPLWLAAGMLALVVLLSASLFHWRRRRGETWVLGDDGVLIVRRAGIEREARLAGPATDFGWAVWVVLREQDRRLRSARMLLRADFVAEDWRALGLWLRHKARATDDAPLSAA</sequence>
<evidence type="ECO:0000313" key="2">
    <source>
        <dbReference type="EMBL" id="AUN94373.1"/>
    </source>
</evidence>
<gene>
    <name evidence="2" type="ORF">C0099_05120</name>
</gene>
<keyword evidence="1" id="KW-1133">Transmembrane helix</keyword>
<dbReference type="KEGG" id="atw:C0099_05120"/>
<feature type="transmembrane region" description="Helical" evidence="1">
    <location>
        <begin position="38"/>
        <end position="58"/>
    </location>
</feature>
<keyword evidence="1" id="KW-0812">Transmembrane</keyword>
<dbReference type="OrthoDB" id="9180819at2"/>
<evidence type="ECO:0000256" key="1">
    <source>
        <dbReference type="SAM" id="Phobius"/>
    </source>
</evidence>
<dbReference type="RefSeq" id="WP_102246443.1">
    <property type="nucleotide sequence ID" value="NZ_CP025682.1"/>
</dbReference>
<evidence type="ECO:0008006" key="4">
    <source>
        <dbReference type="Google" id="ProtNLM"/>
    </source>
</evidence>
<dbReference type="InterPro" id="IPR009883">
    <property type="entry name" value="YgfX"/>
</dbReference>